<reference evidence="3" key="2">
    <citation type="submission" date="2015-01" db="EMBL/GenBank/DDBJ databases">
        <title>Evolutionary Origins and Diversification of the Mycorrhizal Mutualists.</title>
        <authorList>
            <consortium name="DOE Joint Genome Institute"/>
            <consortium name="Mycorrhizal Genomics Consortium"/>
            <person name="Kohler A."/>
            <person name="Kuo A."/>
            <person name="Nagy L.G."/>
            <person name="Floudas D."/>
            <person name="Copeland A."/>
            <person name="Barry K.W."/>
            <person name="Cichocki N."/>
            <person name="Veneault-Fourrey C."/>
            <person name="LaButti K."/>
            <person name="Lindquist E.A."/>
            <person name="Lipzen A."/>
            <person name="Lundell T."/>
            <person name="Morin E."/>
            <person name="Murat C."/>
            <person name="Riley R."/>
            <person name="Ohm R."/>
            <person name="Sun H."/>
            <person name="Tunlid A."/>
            <person name="Henrissat B."/>
            <person name="Grigoriev I.V."/>
            <person name="Hibbett D.S."/>
            <person name="Martin F."/>
        </authorList>
    </citation>
    <scope>NUCLEOTIDE SEQUENCE [LARGE SCALE GENOMIC DNA]</scope>
    <source>
        <strain evidence="3">MUT 4182</strain>
    </source>
</reference>
<gene>
    <name evidence="2" type="ORF">M407DRAFT_93095</name>
</gene>
<name>A0A0C3QG78_9AGAM</name>
<dbReference type="AlphaFoldDB" id="A0A0C3QG78"/>
<organism evidence="2 3">
    <name type="scientific">Tulasnella calospora MUT 4182</name>
    <dbReference type="NCBI Taxonomy" id="1051891"/>
    <lineage>
        <taxon>Eukaryota</taxon>
        <taxon>Fungi</taxon>
        <taxon>Dikarya</taxon>
        <taxon>Basidiomycota</taxon>
        <taxon>Agaricomycotina</taxon>
        <taxon>Agaricomycetes</taxon>
        <taxon>Cantharellales</taxon>
        <taxon>Tulasnellaceae</taxon>
        <taxon>Tulasnella</taxon>
    </lineage>
</organism>
<dbReference type="EMBL" id="KN823045">
    <property type="protein sequence ID" value="KIO25266.1"/>
    <property type="molecule type" value="Genomic_DNA"/>
</dbReference>
<evidence type="ECO:0000256" key="1">
    <source>
        <dbReference type="SAM" id="SignalP"/>
    </source>
</evidence>
<keyword evidence="3" id="KW-1185">Reference proteome</keyword>
<protein>
    <submittedName>
        <fullName evidence="2">Uncharacterized protein</fullName>
    </submittedName>
</protein>
<evidence type="ECO:0000313" key="2">
    <source>
        <dbReference type="EMBL" id="KIO25266.1"/>
    </source>
</evidence>
<keyword evidence="1" id="KW-0732">Signal</keyword>
<evidence type="ECO:0000313" key="3">
    <source>
        <dbReference type="Proteomes" id="UP000054248"/>
    </source>
</evidence>
<feature type="chain" id="PRO_5002168821" evidence="1">
    <location>
        <begin position="22"/>
        <end position="100"/>
    </location>
</feature>
<dbReference type="HOGENOM" id="CLU_2308131_0_0_1"/>
<accession>A0A0C3QG78</accession>
<dbReference type="Proteomes" id="UP000054248">
    <property type="component" value="Unassembled WGS sequence"/>
</dbReference>
<feature type="signal peptide" evidence="1">
    <location>
        <begin position="1"/>
        <end position="21"/>
    </location>
</feature>
<proteinExistence type="predicted"/>
<reference evidence="2 3" key="1">
    <citation type="submission" date="2014-04" db="EMBL/GenBank/DDBJ databases">
        <authorList>
            <consortium name="DOE Joint Genome Institute"/>
            <person name="Kuo A."/>
            <person name="Girlanda M."/>
            <person name="Perotto S."/>
            <person name="Kohler A."/>
            <person name="Nagy L.G."/>
            <person name="Floudas D."/>
            <person name="Copeland A."/>
            <person name="Barry K.W."/>
            <person name="Cichocki N."/>
            <person name="Veneault-Fourrey C."/>
            <person name="LaButti K."/>
            <person name="Lindquist E.A."/>
            <person name="Lipzen A."/>
            <person name="Lundell T."/>
            <person name="Morin E."/>
            <person name="Murat C."/>
            <person name="Sun H."/>
            <person name="Tunlid A."/>
            <person name="Henrissat B."/>
            <person name="Grigoriev I.V."/>
            <person name="Hibbett D.S."/>
            <person name="Martin F."/>
            <person name="Nordberg H.P."/>
            <person name="Cantor M.N."/>
            <person name="Hua S.X."/>
        </authorList>
    </citation>
    <scope>NUCLEOTIDE SEQUENCE [LARGE SCALE GENOMIC DNA]</scope>
    <source>
        <strain evidence="2 3">MUT 4182</strain>
    </source>
</reference>
<sequence>MFRSKLLPHSYLLLCLALVLGTFFVLPRNYPRYGPKSQNSGRSAEEPCCQEYHKYNHTRWPDVTRCRSSSFIYGKGLITFFPLSVGVFTKTGNLIFANER</sequence>